<gene>
    <name evidence="3" type="ORF">CAPTEDRAFT_210535</name>
</gene>
<feature type="region of interest" description="Disordered" evidence="1">
    <location>
        <begin position="1275"/>
        <end position="1301"/>
    </location>
</feature>
<sequence length="1394" mass="159272">MQNEYGRWMWRLERTVRNAAVHGESGWSSYWEREVKAKVAFVVRVLEEDGLVARVGRACLMEIGVRSKWWKKIGRMTEELGVDVLSNLVWLRRMSVIGVAEMGICEDERKRMKKVELERRVQEVGRMRWEEQLQRNERTGMRRYLYAAADMAQSKGCICYCTIKSQILISKAASLINDIDETKITQVPPTSPENGSVYIYKSDSEPNDQWKNDGSNWVDTGSVKLSTDDNPLVVKSFHFKDEDGKPSKKFIRTVYCNENKPTIVLVHYLRQDEDEEVTEVTENSEFVSCSRIVVKQESSVAKPLPVVYGRNNTGINGIPPKEAHVILKNFDICKLSPIAPYRPLPGELYVYRIPESGDAKEFWRKDGYSWFSEGRKTFVVNQSNMVKSFFRICLGGTESANLFRHVYHLIESPEIVLVHYLGSSSIARSYSTPPTIKALSKVKIPTESPKSHTYNTRKRKPEASKEIVEQKAVVYAHRDTLLSNKEAHTLLISIDPSKFSTASPVRPAHGEIFAFRSESTVNNDWVYDGYDWIDRGIQQIKVGNTFLVKMVFLLRTSPHKERGPNFVKHAYFALNNPLNVLLHYLGATPYAEDEEVAVQEREEAAQYLFIENGKVVLRPKEISNPKLKPDDQKVMIPLVKEPLDIQTALLESIGAFNSSAERKADGSVVYYKDKSPLPNSHVIIMLRNIDLTKISLVNASRPNPDEIYVYKFDKSEKVADDYAWKNCGLRRLPTKDPVFLKGYFEYSENGLPSKKFIRHVYRLIDDESTVMVHYVGQKVSEEAQIPPTIYLNYDLPEGQKEGDADALDKSVKVIVKVESNTQAILGKLLNSGDVDSVSRLTNGAICYTNSSEGLTFDEAYSLLKNVIPAKVSKVVAFYPEGSEIFIYKFESSLDLNVWKHDGYSWMHAGLRRYPKTSPFITKAYFQYCERKGKHKSPDPMIRFTRHMYFLTEDPLTVLVHYIGERPSHIVVPDVNNDEWVDLSGEFTAPNTSSKQKASVGRVSKHESRQGWKSALRRRRLREAEGEEVTPPVTQEVVENPDQIRAMVYATCEDSLEVPTVLNLLAELDETRVSQVPPFRPTHGQVFVFKFESPQRRKDWTCDGYTWVSMGNRKYPKDSAAPTFVKSYYQIRGAEGKRCKDFVRYAFHAIDDPLVVVVQYLGDESAYVPHKHGNRKRDDVIHQRTCPSTLAALREKSATLKPQELYTMMSKISVLPPAMTPRDSKQVSNIRRQVLRQNRELKVKEETDTSVWELMTMQVVEEQEVEGHIEQVVAQEQVVESASPPKKKKKSPLPKKGCQKSADTNQHDCLANFSGLNFDGTGSPTAYLSRVEAAGRLMGYEENRLIDIVLMTISDEVFDAWYNPVSHPGDTPGDKYAWTEWKNYFLSKYKLIEYE</sequence>
<dbReference type="OrthoDB" id="6508428at2759"/>
<reference evidence="4" key="3">
    <citation type="submission" date="2015-06" db="UniProtKB">
        <authorList>
            <consortium name="EnsemblMetazoa"/>
        </authorList>
    </citation>
    <scope>IDENTIFICATION</scope>
</reference>
<accession>R7TPW2</accession>
<protein>
    <recommendedName>
        <fullName evidence="2">CG-1 domain-containing protein</fullName>
    </recommendedName>
</protein>
<name>R7TPW2_CAPTE</name>
<evidence type="ECO:0000259" key="2">
    <source>
        <dbReference type="Pfam" id="PF03859"/>
    </source>
</evidence>
<evidence type="ECO:0000256" key="1">
    <source>
        <dbReference type="SAM" id="MobiDB-lite"/>
    </source>
</evidence>
<organism evidence="3">
    <name type="scientific">Capitella teleta</name>
    <name type="common">Polychaete worm</name>
    <dbReference type="NCBI Taxonomy" id="283909"/>
    <lineage>
        <taxon>Eukaryota</taxon>
        <taxon>Metazoa</taxon>
        <taxon>Spiralia</taxon>
        <taxon>Lophotrochozoa</taxon>
        <taxon>Annelida</taxon>
        <taxon>Polychaeta</taxon>
        <taxon>Sedentaria</taxon>
        <taxon>Scolecida</taxon>
        <taxon>Capitellidae</taxon>
        <taxon>Capitella</taxon>
    </lineage>
</organism>
<reference evidence="5" key="1">
    <citation type="submission" date="2012-12" db="EMBL/GenBank/DDBJ databases">
        <authorList>
            <person name="Hellsten U."/>
            <person name="Grimwood J."/>
            <person name="Chapman J.A."/>
            <person name="Shapiro H."/>
            <person name="Aerts A."/>
            <person name="Otillar R.P."/>
            <person name="Terry A.Y."/>
            <person name="Boore J.L."/>
            <person name="Simakov O."/>
            <person name="Marletaz F."/>
            <person name="Cho S.-J."/>
            <person name="Edsinger-Gonzales E."/>
            <person name="Havlak P."/>
            <person name="Kuo D.-H."/>
            <person name="Larsson T."/>
            <person name="Lv J."/>
            <person name="Arendt D."/>
            <person name="Savage R."/>
            <person name="Osoegawa K."/>
            <person name="de Jong P."/>
            <person name="Lindberg D.R."/>
            <person name="Seaver E.C."/>
            <person name="Weisblat D.A."/>
            <person name="Putnam N.H."/>
            <person name="Grigoriev I.V."/>
            <person name="Rokhsar D.S."/>
        </authorList>
    </citation>
    <scope>NUCLEOTIDE SEQUENCE</scope>
    <source>
        <strain evidence="5">I ESC-2004</strain>
    </source>
</reference>
<feature type="region of interest" description="Disordered" evidence="1">
    <location>
        <begin position="986"/>
        <end position="1029"/>
    </location>
</feature>
<evidence type="ECO:0000313" key="5">
    <source>
        <dbReference type="Proteomes" id="UP000014760"/>
    </source>
</evidence>
<dbReference type="Pfam" id="PF03859">
    <property type="entry name" value="CG-1"/>
    <property type="match status" value="2"/>
</dbReference>
<evidence type="ECO:0000313" key="3">
    <source>
        <dbReference type="EMBL" id="ELT95607.1"/>
    </source>
</evidence>
<dbReference type="HOGENOM" id="CLU_254748_0_0_1"/>
<dbReference type="InterPro" id="IPR005559">
    <property type="entry name" value="CG-1_dom"/>
</dbReference>
<dbReference type="EnsemblMetazoa" id="CapteT210535">
    <property type="protein sequence ID" value="CapteP210535"/>
    <property type="gene ID" value="CapteG210535"/>
</dbReference>
<keyword evidence="5" id="KW-1185">Reference proteome</keyword>
<dbReference type="Proteomes" id="UP000014760">
    <property type="component" value="Unassembled WGS sequence"/>
</dbReference>
<dbReference type="EMBL" id="KB309065">
    <property type="protein sequence ID" value="ELT95607.1"/>
    <property type="molecule type" value="Genomic_DNA"/>
</dbReference>
<reference evidence="3 5" key="2">
    <citation type="journal article" date="2013" name="Nature">
        <title>Insights into bilaterian evolution from three spiralian genomes.</title>
        <authorList>
            <person name="Simakov O."/>
            <person name="Marletaz F."/>
            <person name="Cho S.J."/>
            <person name="Edsinger-Gonzales E."/>
            <person name="Havlak P."/>
            <person name="Hellsten U."/>
            <person name="Kuo D.H."/>
            <person name="Larsson T."/>
            <person name="Lv J."/>
            <person name="Arendt D."/>
            <person name="Savage R."/>
            <person name="Osoegawa K."/>
            <person name="de Jong P."/>
            <person name="Grimwood J."/>
            <person name="Chapman J.A."/>
            <person name="Shapiro H."/>
            <person name="Aerts A."/>
            <person name="Otillar R.P."/>
            <person name="Terry A.Y."/>
            <person name="Boore J.L."/>
            <person name="Grigoriev I.V."/>
            <person name="Lindberg D.R."/>
            <person name="Seaver E.C."/>
            <person name="Weisblat D.A."/>
            <person name="Putnam N.H."/>
            <person name="Rokhsar D.S."/>
        </authorList>
    </citation>
    <scope>NUCLEOTIDE SEQUENCE</scope>
    <source>
        <strain evidence="3 5">I ESC-2004</strain>
    </source>
</reference>
<evidence type="ECO:0000313" key="4">
    <source>
        <dbReference type="EnsemblMetazoa" id="CapteP210535"/>
    </source>
</evidence>
<dbReference type="EMBL" id="AMQN01011738">
    <property type="status" value="NOT_ANNOTATED_CDS"/>
    <property type="molecule type" value="Genomic_DNA"/>
</dbReference>
<dbReference type="GO" id="GO:0003677">
    <property type="term" value="F:DNA binding"/>
    <property type="evidence" value="ECO:0007669"/>
    <property type="project" value="InterPro"/>
</dbReference>
<feature type="domain" description="CG-1" evidence="2">
    <location>
        <begin position="177"/>
        <end position="270"/>
    </location>
</feature>
<proteinExistence type="predicted"/>
<feature type="domain" description="CG-1" evidence="2">
    <location>
        <begin position="320"/>
        <end position="421"/>
    </location>
</feature>